<dbReference type="PANTHER" id="PTHR18964:SF165">
    <property type="entry name" value="BETA-GLUCOSIDE KINASE"/>
    <property type="match status" value="1"/>
</dbReference>
<accession>A0ABV3Q5W6</accession>
<dbReference type="EMBL" id="JBFMIA010000008">
    <property type="protein sequence ID" value="MEW9502208.1"/>
    <property type="molecule type" value="Genomic_DNA"/>
</dbReference>
<dbReference type="Pfam" id="PF00480">
    <property type="entry name" value="ROK"/>
    <property type="match status" value="1"/>
</dbReference>
<dbReference type="Gene3D" id="3.30.420.40">
    <property type="match status" value="2"/>
</dbReference>
<name>A0ABV3Q5W6_9BACL</name>
<sequence length="298" mass="32825">MTNYYSVFDIGGSSIKHSVMDEVAKVYKTTSCITPEQGSGELFHLLIEIIRQDQEQFPIKGVALSVPGAITPSSGDIHYAGSVTDLIGVNIKTRLRDLGLLVEAENDANCSALAEKWQGNAKECQNFVCLTIGTGIGGGIFLNGNIHHGVDGMAGEMGLMMLNTSLPLTRLTEEQTFSRLGSTWNLLDRINNKMDQNLNGEQIFHLFEEGHQLIQKEVNYFFDVLAIGTANTVHAFAPEKILFGGGVSVQKNFVHLIKERLERINPHILQMTNIDRCQFGNQSGQIGALYHFLKSQGK</sequence>
<protein>
    <submittedName>
        <fullName evidence="2">ROK family protein</fullName>
    </submittedName>
</protein>
<evidence type="ECO:0000313" key="2">
    <source>
        <dbReference type="EMBL" id="MEW9502208.1"/>
    </source>
</evidence>
<dbReference type="InterPro" id="IPR043129">
    <property type="entry name" value="ATPase_NBD"/>
</dbReference>
<dbReference type="Proteomes" id="UP001556040">
    <property type="component" value="Unassembled WGS sequence"/>
</dbReference>
<dbReference type="PANTHER" id="PTHR18964">
    <property type="entry name" value="ROK (REPRESSOR, ORF, KINASE) FAMILY"/>
    <property type="match status" value="1"/>
</dbReference>
<evidence type="ECO:0000256" key="1">
    <source>
        <dbReference type="ARBA" id="ARBA00006479"/>
    </source>
</evidence>
<dbReference type="RefSeq" id="WP_367779696.1">
    <property type="nucleotide sequence ID" value="NZ_JBFMIA010000008.1"/>
</dbReference>
<comment type="caution">
    <text evidence="2">The sequence shown here is derived from an EMBL/GenBank/DDBJ whole genome shotgun (WGS) entry which is preliminary data.</text>
</comment>
<reference evidence="2 3" key="1">
    <citation type="journal article" date="1979" name="Int. J. Syst. Evol. Microbiol.">
        <title>Bacillus globisporus subsp. marinus subsp. nov.</title>
        <authorList>
            <person name="Liu H."/>
        </authorList>
    </citation>
    <scope>NUCLEOTIDE SEQUENCE [LARGE SCALE GENOMIC DNA]</scope>
    <source>
        <strain evidence="2 3">DSM 1297</strain>
    </source>
</reference>
<proteinExistence type="inferred from homology"/>
<dbReference type="InterPro" id="IPR000600">
    <property type="entry name" value="ROK"/>
</dbReference>
<evidence type="ECO:0000313" key="3">
    <source>
        <dbReference type="Proteomes" id="UP001556040"/>
    </source>
</evidence>
<organism evidence="2 3">
    <name type="scientific">Jeotgalibacillus marinus</name>
    <dbReference type="NCBI Taxonomy" id="86667"/>
    <lineage>
        <taxon>Bacteria</taxon>
        <taxon>Bacillati</taxon>
        <taxon>Bacillota</taxon>
        <taxon>Bacilli</taxon>
        <taxon>Bacillales</taxon>
        <taxon>Caryophanaceae</taxon>
        <taxon>Jeotgalibacillus</taxon>
    </lineage>
</organism>
<gene>
    <name evidence="2" type="ORF">AB1471_10415</name>
</gene>
<keyword evidence="3" id="KW-1185">Reference proteome</keyword>
<dbReference type="SUPFAM" id="SSF53067">
    <property type="entry name" value="Actin-like ATPase domain"/>
    <property type="match status" value="1"/>
</dbReference>
<comment type="similarity">
    <text evidence="1">Belongs to the ROK (NagC/XylR) family.</text>
</comment>